<evidence type="ECO:0000313" key="2">
    <source>
        <dbReference type="EMBL" id="SDJ94832.1"/>
    </source>
</evidence>
<evidence type="ECO:0008006" key="4">
    <source>
        <dbReference type="Google" id="ProtNLM"/>
    </source>
</evidence>
<proteinExistence type="predicted"/>
<protein>
    <recommendedName>
        <fullName evidence="4">THAP4-like heme-binding beta-barrel domain-containing protein</fullName>
    </recommendedName>
</protein>
<gene>
    <name evidence="2" type="ORF">SAMN05428953_11075</name>
</gene>
<evidence type="ECO:0000313" key="3">
    <source>
        <dbReference type="Proteomes" id="UP000198894"/>
    </source>
</evidence>
<dbReference type="AlphaFoldDB" id="A0A1G8XW34"/>
<dbReference type="EMBL" id="FNEE01000010">
    <property type="protein sequence ID" value="SDJ94832.1"/>
    <property type="molecule type" value="Genomic_DNA"/>
</dbReference>
<feature type="region of interest" description="Disordered" evidence="1">
    <location>
        <begin position="211"/>
        <end position="233"/>
    </location>
</feature>
<dbReference type="Proteomes" id="UP000198894">
    <property type="component" value="Unassembled WGS sequence"/>
</dbReference>
<sequence length="256" mass="29557">MTISPFLAALGSKAPPADGAKDMHLYGWLIGSWEMDTIRHLDDGTTEESTGEIHFGWVLEGRAIQDIWIRPRRPAPSTMYGTTLRIFDPDIGGWHIIWNDPLNQDYSRQIGRAEGKDIVQIGEDSRGLKARWRFTEIAADSFHWIGEERSSGNDPWQITYEHFARRERILDTLGRSSRNWPFPFHLSETAFGSSGRGRMRTDRWEQIIQQAAAQRAPDDRHPRACLSDPPGKRQVRRLPRLQSHYTRLRRAIKMSQ</sequence>
<keyword evidence="3" id="KW-1185">Reference proteome</keyword>
<accession>A0A1G8XW34</accession>
<name>A0A1G8XW34_9HYPH</name>
<organism evidence="2 3">
    <name type="scientific">Mesorhizobium muleiense</name>
    <dbReference type="NCBI Taxonomy" id="1004279"/>
    <lineage>
        <taxon>Bacteria</taxon>
        <taxon>Pseudomonadati</taxon>
        <taxon>Pseudomonadota</taxon>
        <taxon>Alphaproteobacteria</taxon>
        <taxon>Hyphomicrobiales</taxon>
        <taxon>Phyllobacteriaceae</taxon>
        <taxon>Mesorhizobium</taxon>
    </lineage>
</organism>
<evidence type="ECO:0000256" key="1">
    <source>
        <dbReference type="SAM" id="MobiDB-lite"/>
    </source>
</evidence>
<dbReference type="RefSeq" id="WP_208602517.1">
    <property type="nucleotide sequence ID" value="NZ_FNEE01000010.1"/>
</dbReference>
<reference evidence="3" key="1">
    <citation type="submission" date="2016-10" db="EMBL/GenBank/DDBJ databases">
        <authorList>
            <person name="Varghese N."/>
            <person name="Submissions S."/>
        </authorList>
    </citation>
    <scope>NUCLEOTIDE SEQUENCE [LARGE SCALE GENOMIC DNA]</scope>
    <source>
        <strain evidence="3">CGMCC 1.11022</strain>
    </source>
</reference>